<dbReference type="Proteomes" id="UP000009135">
    <property type="component" value="Chromosome"/>
</dbReference>
<sequence>MLMANPALIKLSVVTLSAGGVSVVGWQIFNHLNKEEDKTEVYLTKQKRERASSAEEWGKIKDFYSTAGQSGLIPSILPQNVQANDIKNWCDRELNKPLKEQTTENLRLIETWCSKPRTLTAQITALNRVPLNVDTEINSNPDKNTWENYANSYKTSGDKFKIQKKNNNNWVDFTASEATADIMKEWCKDNGSKQYKHSEDSLFETYHKWCSK</sequence>
<evidence type="ECO:0000313" key="2">
    <source>
        <dbReference type="EMBL" id="AEW45508.2"/>
    </source>
</evidence>
<keyword evidence="1" id="KW-1133">Transmembrane helix</keyword>
<dbReference type="EMBL" id="CP003199">
    <property type="protein sequence ID" value="AEW45508.2"/>
    <property type="molecule type" value="Genomic_DNA"/>
</dbReference>
<accession>H6N786</accession>
<keyword evidence="1" id="KW-0472">Membrane</keyword>
<name>H6N786_MYCHN</name>
<evidence type="ECO:0000256" key="1">
    <source>
        <dbReference type="SAM" id="Phobius"/>
    </source>
</evidence>
<proteinExistence type="predicted"/>
<keyword evidence="3" id="KW-1185">Reference proteome</keyword>
<dbReference type="KEGG" id="mhe:MHC_03240"/>
<reference evidence="2 3" key="1">
    <citation type="journal article" date="2012" name="J. Bacteriol.">
        <title>Complete genome sequence of Mycoplasma haemocanis strain Illinois.</title>
        <authorList>
            <person name="do Nascimento N.C."/>
            <person name="Guimaraes A.M."/>
            <person name="Santos A.P."/>
            <person name="Sanmiguel P.J."/>
            <person name="Messick J.B."/>
        </authorList>
    </citation>
    <scope>NUCLEOTIDE SEQUENCE [LARGE SCALE GENOMIC DNA]</scope>
    <source>
        <strain evidence="2 3">Illinois</strain>
    </source>
</reference>
<dbReference type="HOGENOM" id="CLU_098620_2_0_14"/>
<protein>
    <submittedName>
        <fullName evidence="2">Uncharacterized protein</fullName>
    </submittedName>
</protein>
<evidence type="ECO:0000313" key="3">
    <source>
        <dbReference type="Proteomes" id="UP000009135"/>
    </source>
</evidence>
<gene>
    <name evidence="2" type="ordered locus">MHC_03240</name>
</gene>
<keyword evidence="1" id="KW-0812">Transmembrane</keyword>
<dbReference type="AlphaFoldDB" id="H6N786"/>
<feature type="transmembrane region" description="Helical" evidence="1">
    <location>
        <begin position="7"/>
        <end position="29"/>
    </location>
</feature>
<dbReference type="STRING" id="1111676.MHC_03240"/>
<organism evidence="2 3">
    <name type="scientific">Mycoplasma haemocanis (strain Illinois)</name>
    <dbReference type="NCBI Taxonomy" id="1111676"/>
    <lineage>
        <taxon>Bacteria</taxon>
        <taxon>Bacillati</taxon>
        <taxon>Mycoplasmatota</taxon>
        <taxon>Mollicutes</taxon>
        <taxon>Mycoplasmataceae</taxon>
        <taxon>Mycoplasma</taxon>
    </lineage>
</organism>